<organism evidence="1 2">
    <name type="scientific">Phytohabitans rumicis</name>
    <dbReference type="NCBI Taxonomy" id="1076125"/>
    <lineage>
        <taxon>Bacteria</taxon>
        <taxon>Bacillati</taxon>
        <taxon>Actinomycetota</taxon>
        <taxon>Actinomycetes</taxon>
        <taxon>Micromonosporales</taxon>
        <taxon>Micromonosporaceae</taxon>
    </lineage>
</organism>
<dbReference type="Proteomes" id="UP000482960">
    <property type="component" value="Unassembled WGS sequence"/>
</dbReference>
<reference evidence="1 2" key="1">
    <citation type="submission" date="2020-03" db="EMBL/GenBank/DDBJ databases">
        <title>Whole genome shotgun sequence of Phytohabitans rumicis NBRC 108638.</title>
        <authorList>
            <person name="Komaki H."/>
            <person name="Tamura T."/>
        </authorList>
    </citation>
    <scope>NUCLEOTIDE SEQUENCE [LARGE SCALE GENOMIC DNA]</scope>
    <source>
        <strain evidence="1 2">NBRC 108638</strain>
    </source>
</reference>
<reference evidence="1 2" key="2">
    <citation type="submission" date="2020-03" db="EMBL/GenBank/DDBJ databases">
        <authorList>
            <person name="Ichikawa N."/>
            <person name="Kimura A."/>
            <person name="Kitahashi Y."/>
            <person name="Uohara A."/>
        </authorList>
    </citation>
    <scope>NUCLEOTIDE SEQUENCE [LARGE SCALE GENOMIC DNA]</scope>
    <source>
        <strain evidence="1 2">NBRC 108638</strain>
    </source>
</reference>
<dbReference type="AlphaFoldDB" id="A0A6V8LCG2"/>
<evidence type="ECO:0000313" key="2">
    <source>
        <dbReference type="Proteomes" id="UP000482960"/>
    </source>
</evidence>
<dbReference type="RefSeq" id="WP_173082244.1">
    <property type="nucleotide sequence ID" value="NZ_BAABJB010000035.1"/>
</dbReference>
<gene>
    <name evidence="1" type="ORF">Prum_085550</name>
</gene>
<accession>A0A6V8LCG2</accession>
<protein>
    <submittedName>
        <fullName evidence="1">Uncharacterized protein</fullName>
    </submittedName>
</protein>
<keyword evidence="2" id="KW-1185">Reference proteome</keyword>
<comment type="caution">
    <text evidence="1">The sequence shown here is derived from an EMBL/GenBank/DDBJ whole genome shotgun (WGS) entry which is preliminary data.</text>
</comment>
<proteinExistence type="predicted"/>
<dbReference type="EMBL" id="BLPG01000001">
    <property type="protein sequence ID" value="GFJ94913.1"/>
    <property type="molecule type" value="Genomic_DNA"/>
</dbReference>
<evidence type="ECO:0000313" key="1">
    <source>
        <dbReference type="EMBL" id="GFJ94913.1"/>
    </source>
</evidence>
<sequence>MAALQFLVRGDLPVPVGARVYALHPAGLDGAAVTLVAAADLAAVLA</sequence>
<name>A0A6V8LCG2_9ACTN</name>